<dbReference type="PANTHER" id="PTHR11365:SF10">
    <property type="entry name" value="HYDANTOINASE_OXOPROLINASE"/>
    <property type="match status" value="1"/>
</dbReference>
<dbReference type="EMBL" id="JBHFEH010000204">
    <property type="protein sequence ID" value="KAL2044140.1"/>
    <property type="molecule type" value="Genomic_DNA"/>
</dbReference>
<organism evidence="2 3">
    <name type="scientific">Lepraria finkii</name>
    <dbReference type="NCBI Taxonomy" id="1340010"/>
    <lineage>
        <taxon>Eukaryota</taxon>
        <taxon>Fungi</taxon>
        <taxon>Dikarya</taxon>
        <taxon>Ascomycota</taxon>
        <taxon>Pezizomycotina</taxon>
        <taxon>Lecanoromycetes</taxon>
        <taxon>OSLEUM clade</taxon>
        <taxon>Lecanoromycetidae</taxon>
        <taxon>Lecanorales</taxon>
        <taxon>Lecanorineae</taxon>
        <taxon>Stereocaulaceae</taxon>
        <taxon>Lepraria</taxon>
    </lineage>
</organism>
<dbReference type="SUPFAM" id="SSF53067">
    <property type="entry name" value="Actin-like ATPase domain"/>
    <property type="match status" value="1"/>
</dbReference>
<evidence type="ECO:0000259" key="1">
    <source>
        <dbReference type="Pfam" id="PF01968"/>
    </source>
</evidence>
<reference evidence="2 3" key="1">
    <citation type="submission" date="2024-09" db="EMBL/GenBank/DDBJ databases">
        <title>Rethinking Asexuality: The Enigmatic Case of Functional Sexual Genes in Lepraria (Stereocaulaceae).</title>
        <authorList>
            <person name="Doellman M."/>
            <person name="Sun Y."/>
            <person name="Barcenas-Pena A."/>
            <person name="Lumbsch H.T."/>
            <person name="Grewe F."/>
        </authorList>
    </citation>
    <scope>NUCLEOTIDE SEQUENCE [LARGE SCALE GENOMIC DNA]</scope>
    <source>
        <strain evidence="2 3">Grewe 0041</strain>
    </source>
</reference>
<keyword evidence="3" id="KW-1185">Reference proteome</keyword>
<protein>
    <recommendedName>
        <fullName evidence="1">Hydantoinase A/oxoprolinase domain-containing protein</fullName>
    </recommendedName>
</protein>
<feature type="domain" description="Hydantoinase A/oxoprolinase" evidence="1">
    <location>
        <begin position="50"/>
        <end position="164"/>
    </location>
</feature>
<dbReference type="PANTHER" id="PTHR11365">
    <property type="entry name" value="5-OXOPROLINASE RELATED"/>
    <property type="match status" value="1"/>
</dbReference>
<dbReference type="InterPro" id="IPR043129">
    <property type="entry name" value="ATPase_NBD"/>
</dbReference>
<sequence length="174" mass="17879">MEQQVLADLAPEQFPVMEQCLARNRADRSAGRDAAILRRRPAPVAAISITAFQAAIAGLRIEAPLLLTQNGGTLRNADWAARYPVLDAASAPTASSMRGAAALSGLTDAMVIDIGGTTSDVGALTHGFPREASVAVDVGGVRTNFRMPDVYSFGLGGGSLVAAAVDDRKASASG</sequence>
<dbReference type="Proteomes" id="UP001590951">
    <property type="component" value="Unassembled WGS sequence"/>
</dbReference>
<evidence type="ECO:0000313" key="3">
    <source>
        <dbReference type="Proteomes" id="UP001590951"/>
    </source>
</evidence>
<accession>A0ABR4AFC2</accession>
<gene>
    <name evidence="2" type="ORF">ABVK25_012429</name>
</gene>
<comment type="caution">
    <text evidence="2">The sequence shown here is derived from an EMBL/GenBank/DDBJ whole genome shotgun (WGS) entry which is preliminary data.</text>
</comment>
<dbReference type="Pfam" id="PF01968">
    <property type="entry name" value="Hydantoinase_A"/>
    <property type="match status" value="1"/>
</dbReference>
<proteinExistence type="predicted"/>
<name>A0ABR4AFC2_9LECA</name>
<dbReference type="InterPro" id="IPR002821">
    <property type="entry name" value="Hydantoinase_A"/>
</dbReference>
<evidence type="ECO:0000313" key="2">
    <source>
        <dbReference type="EMBL" id="KAL2044140.1"/>
    </source>
</evidence>
<dbReference type="InterPro" id="IPR045079">
    <property type="entry name" value="Oxoprolinase-like"/>
</dbReference>